<dbReference type="InterPro" id="IPR042100">
    <property type="entry name" value="Bug_dom1"/>
</dbReference>
<proteinExistence type="inferred from homology"/>
<name>A0A9X1W0S6_9BURK</name>
<dbReference type="Gene3D" id="3.40.190.10">
    <property type="entry name" value="Periplasmic binding protein-like II"/>
    <property type="match status" value="1"/>
</dbReference>
<comment type="similarity">
    <text evidence="1">Belongs to the UPF0065 (bug) family.</text>
</comment>
<dbReference type="Pfam" id="PF03401">
    <property type="entry name" value="TctC"/>
    <property type="match status" value="1"/>
</dbReference>
<protein>
    <submittedName>
        <fullName evidence="3">Tripartite tricarboxylate transporter substrate binding protein</fullName>
    </submittedName>
</protein>
<feature type="chain" id="PRO_5040847375" evidence="2">
    <location>
        <begin position="28"/>
        <end position="326"/>
    </location>
</feature>
<reference evidence="3" key="1">
    <citation type="submission" date="2022-03" db="EMBL/GenBank/DDBJ databases">
        <authorList>
            <person name="Woo C.Y."/>
        </authorList>
    </citation>
    <scope>NUCLEOTIDE SEQUENCE</scope>
    <source>
        <strain evidence="3">CYS-02</strain>
    </source>
</reference>
<evidence type="ECO:0000313" key="3">
    <source>
        <dbReference type="EMBL" id="MCJ0765587.1"/>
    </source>
</evidence>
<sequence>MKLIKRRAALAAAFCALQLVHAAPAQADWKPDHPIRLIVPFAPGAATDISARTISDHLAAALGQPVVIDNQGAASGTVGTAAAARAAPDGYTWVLAHDPPFTILPHVRKLGYDPLKDFEPVALIATIPMVLVVRPGLPVNSIRELIDAARTRPGQMTIASSGTGATSHLAAELFKYETQTNILHVPYKGQAQGVTDVLGGQVDMIFSSFGPVVQHIRSGRLKALGISVPKRYASLPEVPTIAESGVPGFDFSVWTGIAVPAGTPQAIRDTIAAAVAKALQVPEVRARFDGLGFVPGDGDPQALRRKIQGDYAKWKQVIHAARIQIE</sequence>
<dbReference type="AlphaFoldDB" id="A0A9X1W0S6"/>
<dbReference type="RefSeq" id="WP_243309151.1">
    <property type="nucleotide sequence ID" value="NZ_JALGBI010000003.1"/>
</dbReference>
<gene>
    <name evidence="3" type="ORF">MMF98_20430</name>
</gene>
<dbReference type="Gene3D" id="3.40.190.150">
    <property type="entry name" value="Bordetella uptake gene, domain 1"/>
    <property type="match status" value="1"/>
</dbReference>
<comment type="caution">
    <text evidence="3">The sequence shown here is derived from an EMBL/GenBank/DDBJ whole genome shotgun (WGS) entry which is preliminary data.</text>
</comment>
<dbReference type="PIRSF" id="PIRSF017082">
    <property type="entry name" value="YflP"/>
    <property type="match status" value="1"/>
</dbReference>
<evidence type="ECO:0000256" key="2">
    <source>
        <dbReference type="SAM" id="SignalP"/>
    </source>
</evidence>
<feature type="signal peptide" evidence="2">
    <location>
        <begin position="1"/>
        <end position="27"/>
    </location>
</feature>
<organism evidence="3 4">
    <name type="scientific">Variovorax terrae</name>
    <dbReference type="NCBI Taxonomy" id="2923278"/>
    <lineage>
        <taxon>Bacteria</taxon>
        <taxon>Pseudomonadati</taxon>
        <taxon>Pseudomonadota</taxon>
        <taxon>Betaproteobacteria</taxon>
        <taxon>Burkholderiales</taxon>
        <taxon>Comamonadaceae</taxon>
        <taxon>Variovorax</taxon>
    </lineage>
</organism>
<dbReference type="CDD" id="cd07012">
    <property type="entry name" value="PBP2_Bug_TTT"/>
    <property type="match status" value="1"/>
</dbReference>
<keyword evidence="2" id="KW-0732">Signal</keyword>
<evidence type="ECO:0000313" key="4">
    <source>
        <dbReference type="Proteomes" id="UP001139447"/>
    </source>
</evidence>
<evidence type="ECO:0000256" key="1">
    <source>
        <dbReference type="ARBA" id="ARBA00006987"/>
    </source>
</evidence>
<keyword evidence="4" id="KW-1185">Reference proteome</keyword>
<dbReference type="EMBL" id="JALGBI010000003">
    <property type="protein sequence ID" value="MCJ0765587.1"/>
    <property type="molecule type" value="Genomic_DNA"/>
</dbReference>
<dbReference type="PANTHER" id="PTHR42928">
    <property type="entry name" value="TRICARBOXYLATE-BINDING PROTEIN"/>
    <property type="match status" value="1"/>
</dbReference>
<dbReference type="PANTHER" id="PTHR42928:SF5">
    <property type="entry name" value="BLR1237 PROTEIN"/>
    <property type="match status" value="1"/>
</dbReference>
<dbReference type="SUPFAM" id="SSF53850">
    <property type="entry name" value="Periplasmic binding protein-like II"/>
    <property type="match status" value="1"/>
</dbReference>
<accession>A0A9X1W0S6</accession>
<dbReference type="Proteomes" id="UP001139447">
    <property type="component" value="Unassembled WGS sequence"/>
</dbReference>
<dbReference type="InterPro" id="IPR005064">
    <property type="entry name" value="BUG"/>
</dbReference>